<feature type="compositionally biased region" description="Low complexity" evidence="1">
    <location>
        <begin position="16"/>
        <end position="32"/>
    </location>
</feature>
<dbReference type="Proteomes" id="UP001498771">
    <property type="component" value="Unassembled WGS sequence"/>
</dbReference>
<feature type="region of interest" description="Disordered" evidence="1">
    <location>
        <begin position="1"/>
        <end position="44"/>
    </location>
</feature>
<feature type="region of interest" description="Disordered" evidence="1">
    <location>
        <begin position="275"/>
        <end position="322"/>
    </location>
</feature>
<accession>A0ABR1F6L8</accession>
<dbReference type="EMBL" id="JBBJBU010000007">
    <property type="protein sequence ID" value="KAK7204723.1"/>
    <property type="molecule type" value="Genomic_DNA"/>
</dbReference>
<evidence type="ECO:0000259" key="2">
    <source>
        <dbReference type="Pfam" id="PF11223"/>
    </source>
</evidence>
<reference evidence="3 4" key="1">
    <citation type="submission" date="2024-03" db="EMBL/GenBank/DDBJ databases">
        <title>Genome-scale model development and genomic sequencing of the oleaginous clade Lipomyces.</title>
        <authorList>
            <consortium name="Lawrence Berkeley National Laboratory"/>
            <person name="Czajka J.J."/>
            <person name="Han Y."/>
            <person name="Kim J."/>
            <person name="Mondo S.J."/>
            <person name="Hofstad B.A."/>
            <person name="Robles A."/>
            <person name="Haridas S."/>
            <person name="Riley R."/>
            <person name="LaButti K."/>
            <person name="Pangilinan J."/>
            <person name="Andreopoulos W."/>
            <person name="Lipzen A."/>
            <person name="Yan J."/>
            <person name="Wang M."/>
            <person name="Ng V."/>
            <person name="Grigoriev I.V."/>
            <person name="Spatafora J.W."/>
            <person name="Magnuson J.K."/>
            <person name="Baker S.E."/>
            <person name="Pomraning K.R."/>
        </authorList>
    </citation>
    <scope>NUCLEOTIDE SEQUENCE [LARGE SCALE GENOMIC DNA]</scope>
    <source>
        <strain evidence="3 4">Phaff 52-87</strain>
    </source>
</reference>
<gene>
    <name evidence="3" type="ORF">BZA70DRAFT_290044</name>
</gene>
<feature type="region of interest" description="Disordered" evidence="1">
    <location>
        <begin position="356"/>
        <end position="382"/>
    </location>
</feature>
<evidence type="ECO:0000313" key="4">
    <source>
        <dbReference type="Proteomes" id="UP001498771"/>
    </source>
</evidence>
<feature type="domain" description="DUF3020" evidence="2">
    <location>
        <begin position="484"/>
        <end position="532"/>
    </location>
</feature>
<organism evidence="3 4">
    <name type="scientific">Myxozyma melibiosi</name>
    <dbReference type="NCBI Taxonomy" id="54550"/>
    <lineage>
        <taxon>Eukaryota</taxon>
        <taxon>Fungi</taxon>
        <taxon>Dikarya</taxon>
        <taxon>Ascomycota</taxon>
        <taxon>Saccharomycotina</taxon>
        <taxon>Lipomycetes</taxon>
        <taxon>Lipomycetales</taxon>
        <taxon>Lipomycetaceae</taxon>
        <taxon>Myxozyma</taxon>
    </lineage>
</organism>
<dbReference type="GeneID" id="90039682"/>
<feature type="region of interest" description="Disordered" evidence="1">
    <location>
        <begin position="451"/>
        <end position="479"/>
    </location>
</feature>
<feature type="compositionally biased region" description="Pro residues" evidence="1">
    <location>
        <begin position="885"/>
        <end position="896"/>
    </location>
</feature>
<sequence>MDNDDNTITNHDDADTNNNADTNTATNQQQQHADTEVDPEHDLRLAEQLIAQHANPDHPSNVQPDITSMLHEAAAAAGISLDSLAAEVPGFFGHDLDNSQAVEQSVLQTQPDQQQTDTHPAAPDQPPHDANVDNQLPHLDFAHDLHFTQTDPSSFDPQHEQHQQQQDQDEQQHFEVSEHFDASVTFDHAPDDTTLDASHFDLPDSNEQQQQEQQEQQQQEPQPEEEQIELSEALQAQVAALALELQQSGLENLSPEELQQHVMERLLAGDFGLAQESEQQPDEVPAEQPEQAQPRPSDTPAVEVQEQPAEQDAAQQDAAPEHAHADMELPHDQQLVNALADHDRSIAIDPAFQTVEHQPSEPAPADSQPIDASQQDGEQPQDAVVAADGETGINIEQLNEIIMGMDLSDPATAIAQLQAATHIDPATLLQAVTQALTSVLGGEDEVYDADLLGEDGTPVRRKRERSKKSTPATPQQKQKLKVLNRLRKKRWRQFNDERNKDNDLRCRLYRRADAIFGKLPSDDKSRWIETEFHARREKRIARMQREAARNFGSGAGGMAGGALSGLFGQAGIGEELQAALAEIMGRESDVEKFNNMLLQLARDPNLIRNLTSMLEGMDGEEEERAPGAGGFVEEMQQQHEQMQVQDAEKEVDALSHHLGEVEQHAEVHEPSIDPSLEHLGQAPAADNPITSDETNNHAQEVDAAHEEHGTAGEQLITLPDGQQIDMAEAMKVLASMNIDLEAEGVDQTALLQAFSSLLEKPTDAAAEEEQVVDAGADLSSHTVTNSKRPREDADDDDVARPAPASRLSTLEAYTLAVGTAAPPPLPRPGAYIPPSPIPLPPRPASKLPDIPRPSFFGAPPKPATPVSGAESEDDRMKKIKALGFPPGPASLKPPSPALSLTAARIPALPPPSLMASSTGRKQSAGDEHEALSSPLATSTPVASGSAAAAADVTSDAAATTPTTTPAAPLPAAVDVLEQHTPHPAEITVSEVH</sequence>
<feature type="compositionally biased region" description="Basic residues" evidence="1">
    <location>
        <begin position="459"/>
        <end position="468"/>
    </location>
</feature>
<evidence type="ECO:0000313" key="3">
    <source>
        <dbReference type="EMBL" id="KAK7204723.1"/>
    </source>
</evidence>
<dbReference type="InterPro" id="IPR021386">
    <property type="entry name" value="SPP41_DUF3020"/>
</dbReference>
<feature type="compositionally biased region" description="Pro residues" evidence="1">
    <location>
        <begin position="821"/>
        <end position="843"/>
    </location>
</feature>
<keyword evidence="4" id="KW-1185">Reference proteome</keyword>
<feature type="region of interest" description="Disordered" evidence="1">
    <location>
        <begin position="105"/>
        <end position="135"/>
    </location>
</feature>
<evidence type="ECO:0000256" key="1">
    <source>
        <dbReference type="SAM" id="MobiDB-lite"/>
    </source>
</evidence>
<feature type="compositionally biased region" description="Low complexity" evidence="1">
    <location>
        <begin position="108"/>
        <end position="122"/>
    </location>
</feature>
<feature type="region of interest" description="Disordered" evidence="1">
    <location>
        <begin position="765"/>
        <end position="801"/>
    </location>
</feature>
<feature type="compositionally biased region" description="Basic and acidic residues" evidence="1">
    <location>
        <begin position="33"/>
        <end position="44"/>
    </location>
</feature>
<feature type="region of interest" description="Disordered" evidence="1">
    <location>
        <begin position="821"/>
        <end position="992"/>
    </location>
</feature>
<dbReference type="Pfam" id="PF11223">
    <property type="entry name" value="DUF3020"/>
    <property type="match status" value="1"/>
</dbReference>
<feature type="compositionally biased region" description="Low complexity" evidence="1">
    <location>
        <begin position="936"/>
        <end position="975"/>
    </location>
</feature>
<proteinExistence type="predicted"/>
<feature type="region of interest" description="Disordered" evidence="1">
    <location>
        <begin position="674"/>
        <end position="693"/>
    </location>
</feature>
<feature type="region of interest" description="Disordered" evidence="1">
    <location>
        <begin position="147"/>
        <end position="173"/>
    </location>
</feature>
<feature type="compositionally biased region" description="Polar residues" evidence="1">
    <location>
        <begin position="147"/>
        <end position="156"/>
    </location>
</feature>
<feature type="compositionally biased region" description="Low complexity" evidence="1">
    <location>
        <begin position="286"/>
        <end position="318"/>
    </location>
</feature>
<protein>
    <recommendedName>
        <fullName evidence="2">DUF3020 domain-containing protein</fullName>
    </recommendedName>
</protein>
<comment type="caution">
    <text evidence="3">The sequence shown here is derived from an EMBL/GenBank/DDBJ whole genome shotgun (WGS) entry which is preliminary data.</text>
</comment>
<feature type="region of interest" description="Disordered" evidence="1">
    <location>
        <begin position="186"/>
        <end position="230"/>
    </location>
</feature>
<feature type="compositionally biased region" description="Low complexity" evidence="1">
    <location>
        <begin position="207"/>
        <end position="221"/>
    </location>
</feature>
<name>A0ABR1F6L8_9ASCO</name>
<dbReference type="RefSeq" id="XP_064767756.1">
    <property type="nucleotide sequence ID" value="XM_064914170.1"/>
</dbReference>